<dbReference type="EMBL" id="JACCAB010000001">
    <property type="protein sequence ID" value="NYG07921.1"/>
    <property type="molecule type" value="Genomic_DNA"/>
</dbReference>
<dbReference type="AlphaFoldDB" id="A0A852WJY1"/>
<feature type="transmembrane region" description="Helical" evidence="8">
    <location>
        <begin position="354"/>
        <end position="379"/>
    </location>
</feature>
<feature type="signal peptide" evidence="9">
    <location>
        <begin position="1"/>
        <end position="21"/>
    </location>
</feature>
<evidence type="ECO:0000256" key="9">
    <source>
        <dbReference type="SAM" id="SignalP"/>
    </source>
</evidence>
<feature type="transmembrane region" description="Helical" evidence="8">
    <location>
        <begin position="231"/>
        <end position="263"/>
    </location>
</feature>
<feature type="transmembrane region" description="Helical" evidence="8">
    <location>
        <begin position="31"/>
        <end position="50"/>
    </location>
</feature>
<accession>A0A852WJY1</accession>
<gene>
    <name evidence="10" type="ORF">BJ986_002408</name>
</gene>
<name>A0A852WJY1_9MICO</name>
<dbReference type="GO" id="GO:0005886">
    <property type="term" value="C:plasma membrane"/>
    <property type="evidence" value="ECO:0007669"/>
    <property type="project" value="UniProtKB-SubCell"/>
</dbReference>
<feature type="transmembrane region" description="Helical" evidence="8">
    <location>
        <begin position="309"/>
        <end position="329"/>
    </location>
</feature>
<evidence type="ECO:0000256" key="3">
    <source>
        <dbReference type="ARBA" id="ARBA00022679"/>
    </source>
</evidence>
<evidence type="ECO:0000256" key="8">
    <source>
        <dbReference type="SAM" id="Phobius"/>
    </source>
</evidence>
<comment type="subcellular location">
    <subcellularLocation>
        <location evidence="1">Cell membrane</location>
        <topology evidence="1">Multi-pass membrane protein</topology>
    </subcellularLocation>
</comment>
<dbReference type="Proteomes" id="UP000573599">
    <property type="component" value="Unassembled WGS sequence"/>
</dbReference>
<feature type="chain" id="PRO_5039313311" description="DUF2029 domain-containing protein" evidence="9">
    <location>
        <begin position="22"/>
        <end position="477"/>
    </location>
</feature>
<proteinExistence type="inferred from homology"/>
<keyword evidence="9" id="KW-0732">Signal</keyword>
<feature type="transmembrane region" description="Helical" evidence="8">
    <location>
        <begin position="391"/>
        <end position="412"/>
    </location>
</feature>
<keyword evidence="4 8" id="KW-0812">Transmembrane</keyword>
<evidence type="ECO:0000313" key="11">
    <source>
        <dbReference type="Proteomes" id="UP000573599"/>
    </source>
</evidence>
<evidence type="ECO:0000256" key="2">
    <source>
        <dbReference type="ARBA" id="ARBA00022475"/>
    </source>
</evidence>
<evidence type="ECO:0000256" key="1">
    <source>
        <dbReference type="ARBA" id="ARBA00004651"/>
    </source>
</evidence>
<keyword evidence="2" id="KW-1003">Cell membrane</keyword>
<sequence>MRRLVVGTSVMVACSTTYALAGDLDQHRLRLAAVVVPWWFLAVVVTRWVGSAPATQRVPRPSTLPGGPRRVLVVVFLVALAAQLPGLLSPPRSSSDAYRYVWDGRVQLSGTSPYRFAPLDDRLAALRDPVLFPGLGPQDHSGYRTRPTPTDRADVLARAANDPRTRINRPRVPTIYPPVAQAWFAAVAWLTPWSWGTVGLQLGSALLAAGIAVALASMLRRSGRDPWGALWWAWCPAVVAESGNGAHVDVLAAAFVVAALATATAPGGRPPAGRVVAAGVLGGLAVATKLYPAVVLAALFPLRRNAVRALGATLAAAVTVVAAYLPHWVTAGPLVLGYLPGYLLEEQGPNRDGILALVLPGAALGPASVAVLGAVSAVVAWRLTGRAQEAAAGAALLFGTLLLVTTPSYPWYALPLVACAVRAGRLEWLAVVVAATVAYTSVSVHPLPTLAYCASALVVLAATVFRHLGERRRSGGR</sequence>
<feature type="transmembrane region" description="Helical" evidence="8">
    <location>
        <begin position="275"/>
        <end position="302"/>
    </location>
</feature>
<evidence type="ECO:0000256" key="6">
    <source>
        <dbReference type="ARBA" id="ARBA00023136"/>
    </source>
</evidence>
<dbReference type="Pfam" id="PF09594">
    <property type="entry name" value="GT87"/>
    <property type="match status" value="1"/>
</dbReference>
<organism evidence="10 11">
    <name type="scientific">Pedococcus badiiscoriae</name>
    <dbReference type="NCBI Taxonomy" id="642776"/>
    <lineage>
        <taxon>Bacteria</taxon>
        <taxon>Bacillati</taxon>
        <taxon>Actinomycetota</taxon>
        <taxon>Actinomycetes</taxon>
        <taxon>Micrococcales</taxon>
        <taxon>Intrasporangiaceae</taxon>
        <taxon>Pedococcus</taxon>
    </lineage>
</organism>
<dbReference type="RefSeq" id="WP_179422197.1">
    <property type="nucleotide sequence ID" value="NZ_JACCAB010000001.1"/>
</dbReference>
<evidence type="ECO:0000313" key="10">
    <source>
        <dbReference type="EMBL" id="NYG07921.1"/>
    </source>
</evidence>
<keyword evidence="3" id="KW-0808">Transferase</keyword>
<keyword evidence="11" id="KW-1185">Reference proteome</keyword>
<feature type="transmembrane region" description="Helical" evidence="8">
    <location>
        <begin position="71"/>
        <end position="88"/>
    </location>
</feature>
<dbReference type="InterPro" id="IPR018584">
    <property type="entry name" value="GT87"/>
</dbReference>
<keyword evidence="5 8" id="KW-1133">Transmembrane helix</keyword>
<feature type="transmembrane region" description="Helical" evidence="8">
    <location>
        <begin position="449"/>
        <end position="468"/>
    </location>
</feature>
<keyword evidence="6 8" id="KW-0472">Membrane</keyword>
<evidence type="ECO:0000256" key="5">
    <source>
        <dbReference type="ARBA" id="ARBA00022989"/>
    </source>
</evidence>
<dbReference type="GO" id="GO:0016758">
    <property type="term" value="F:hexosyltransferase activity"/>
    <property type="evidence" value="ECO:0007669"/>
    <property type="project" value="InterPro"/>
</dbReference>
<protein>
    <recommendedName>
        <fullName evidence="12">DUF2029 domain-containing protein</fullName>
    </recommendedName>
</protein>
<evidence type="ECO:0008006" key="12">
    <source>
        <dbReference type="Google" id="ProtNLM"/>
    </source>
</evidence>
<evidence type="ECO:0000256" key="4">
    <source>
        <dbReference type="ARBA" id="ARBA00022692"/>
    </source>
</evidence>
<feature type="transmembrane region" description="Helical" evidence="8">
    <location>
        <begin position="198"/>
        <end position="219"/>
    </location>
</feature>
<reference evidence="10 11" key="1">
    <citation type="submission" date="2020-07" db="EMBL/GenBank/DDBJ databases">
        <title>Sequencing the genomes of 1000 actinobacteria strains.</title>
        <authorList>
            <person name="Klenk H.-P."/>
        </authorList>
    </citation>
    <scope>NUCLEOTIDE SEQUENCE [LARGE SCALE GENOMIC DNA]</scope>
    <source>
        <strain evidence="10 11">DSM 23987</strain>
    </source>
</reference>
<evidence type="ECO:0000256" key="7">
    <source>
        <dbReference type="ARBA" id="ARBA00024033"/>
    </source>
</evidence>
<comment type="caution">
    <text evidence="10">The sequence shown here is derived from an EMBL/GenBank/DDBJ whole genome shotgun (WGS) entry which is preliminary data.</text>
</comment>
<comment type="similarity">
    <text evidence="7">Belongs to the glycosyltransferase 87 family.</text>
</comment>